<dbReference type="RefSeq" id="WP_198925488.1">
    <property type="nucleotide sequence ID" value="NZ_BKZW01000002.1"/>
</dbReference>
<protein>
    <submittedName>
        <fullName evidence="1">Uncharacterized protein</fullName>
    </submittedName>
</protein>
<evidence type="ECO:0000313" key="2">
    <source>
        <dbReference type="Proteomes" id="UP000326912"/>
    </source>
</evidence>
<dbReference type="EMBL" id="BKZW01000002">
    <property type="protein sequence ID" value="GER90738.1"/>
    <property type="molecule type" value="Genomic_DNA"/>
</dbReference>
<reference evidence="1 2" key="1">
    <citation type="submission" date="2019-10" db="EMBL/GenBank/DDBJ databases">
        <title>Dictyobacter vulcani sp. nov., within the class Ktedonobacteria, isolated from soil of volcanic Mt. Zao.</title>
        <authorList>
            <person name="Zheng Y."/>
            <person name="Wang C.M."/>
            <person name="Sakai Y."/>
            <person name="Abe K."/>
            <person name="Yokota A."/>
            <person name="Yabe S."/>
        </authorList>
    </citation>
    <scope>NUCLEOTIDE SEQUENCE [LARGE SCALE GENOMIC DNA]</scope>
    <source>
        <strain evidence="1 2">W12</strain>
    </source>
</reference>
<comment type="caution">
    <text evidence="1">The sequence shown here is derived from an EMBL/GenBank/DDBJ whole genome shotgun (WGS) entry which is preliminary data.</text>
</comment>
<keyword evidence="2" id="KW-1185">Reference proteome</keyword>
<organism evidence="1 2">
    <name type="scientific">Dictyobacter vulcani</name>
    <dbReference type="NCBI Taxonomy" id="2607529"/>
    <lineage>
        <taxon>Bacteria</taxon>
        <taxon>Bacillati</taxon>
        <taxon>Chloroflexota</taxon>
        <taxon>Ktedonobacteria</taxon>
        <taxon>Ktedonobacterales</taxon>
        <taxon>Dictyobacteraceae</taxon>
        <taxon>Dictyobacter</taxon>
    </lineage>
</organism>
<sequence length="49" mass="5737">METDDPHKLTAFLQPYMDLMDFDVHSVYPIDYDQQINELRQVVQVAAPV</sequence>
<proteinExistence type="predicted"/>
<evidence type="ECO:0000313" key="1">
    <source>
        <dbReference type="EMBL" id="GER90738.1"/>
    </source>
</evidence>
<dbReference type="Proteomes" id="UP000326912">
    <property type="component" value="Unassembled WGS sequence"/>
</dbReference>
<dbReference type="AlphaFoldDB" id="A0A5J4KLZ3"/>
<accession>A0A5J4KLZ3</accession>
<gene>
    <name evidence="1" type="ORF">KDW_49000</name>
</gene>
<name>A0A5J4KLZ3_9CHLR</name>